<gene>
    <name evidence="2" type="ORF">BDV96DRAFT_654572</name>
</gene>
<dbReference type="PROSITE" id="PS51186">
    <property type="entry name" value="GNAT"/>
    <property type="match status" value="1"/>
</dbReference>
<feature type="domain" description="N-acetyltransferase" evidence="1">
    <location>
        <begin position="107"/>
        <end position="250"/>
    </location>
</feature>
<dbReference type="Proteomes" id="UP000799770">
    <property type="component" value="Unassembled WGS sequence"/>
</dbReference>
<accession>A0A6A5YH52</accession>
<dbReference type="InterPro" id="IPR052523">
    <property type="entry name" value="Trichothecene_AcTrans"/>
</dbReference>
<dbReference type="Pfam" id="PF13508">
    <property type="entry name" value="Acetyltransf_7"/>
    <property type="match status" value="1"/>
</dbReference>
<dbReference type="PANTHER" id="PTHR42791:SF16">
    <property type="entry name" value="N-ACETYLTRANSFERASE DOMAIN-CONTAINING PROTEIN"/>
    <property type="match status" value="1"/>
</dbReference>
<dbReference type="OrthoDB" id="2115692at2759"/>
<organism evidence="2 3">
    <name type="scientific">Lophiotrema nucula</name>
    <dbReference type="NCBI Taxonomy" id="690887"/>
    <lineage>
        <taxon>Eukaryota</taxon>
        <taxon>Fungi</taxon>
        <taxon>Dikarya</taxon>
        <taxon>Ascomycota</taxon>
        <taxon>Pezizomycotina</taxon>
        <taxon>Dothideomycetes</taxon>
        <taxon>Pleosporomycetidae</taxon>
        <taxon>Pleosporales</taxon>
        <taxon>Lophiotremataceae</taxon>
        <taxon>Lophiotrema</taxon>
    </lineage>
</organism>
<dbReference type="PANTHER" id="PTHR42791">
    <property type="entry name" value="GNAT FAMILY ACETYLTRANSFERASE"/>
    <property type="match status" value="1"/>
</dbReference>
<dbReference type="InterPro" id="IPR016181">
    <property type="entry name" value="Acyl_CoA_acyltransferase"/>
</dbReference>
<evidence type="ECO:0000313" key="3">
    <source>
        <dbReference type="Proteomes" id="UP000799770"/>
    </source>
</evidence>
<name>A0A6A5YH52_9PLEO</name>
<protein>
    <submittedName>
        <fullName evidence="2">Acyl-CoA N-acyltransferase</fullName>
    </submittedName>
</protein>
<evidence type="ECO:0000313" key="2">
    <source>
        <dbReference type="EMBL" id="KAF2106569.1"/>
    </source>
</evidence>
<keyword evidence="2" id="KW-0808">Transferase</keyword>
<dbReference type="InterPro" id="IPR000182">
    <property type="entry name" value="GNAT_dom"/>
</dbReference>
<evidence type="ECO:0000259" key="1">
    <source>
        <dbReference type="PROSITE" id="PS51186"/>
    </source>
</evidence>
<dbReference type="CDD" id="cd04301">
    <property type="entry name" value="NAT_SF"/>
    <property type="match status" value="1"/>
</dbReference>
<keyword evidence="2" id="KW-0012">Acyltransferase</keyword>
<dbReference type="SUPFAM" id="SSF55729">
    <property type="entry name" value="Acyl-CoA N-acyltransferases (Nat)"/>
    <property type="match status" value="1"/>
</dbReference>
<keyword evidence="3" id="KW-1185">Reference proteome</keyword>
<proteinExistence type="predicted"/>
<dbReference type="Gene3D" id="3.40.630.30">
    <property type="match status" value="1"/>
</dbReference>
<dbReference type="GO" id="GO:0016747">
    <property type="term" value="F:acyltransferase activity, transferring groups other than amino-acyl groups"/>
    <property type="evidence" value="ECO:0007669"/>
    <property type="project" value="InterPro"/>
</dbReference>
<reference evidence="2" key="1">
    <citation type="journal article" date="2020" name="Stud. Mycol.">
        <title>101 Dothideomycetes genomes: a test case for predicting lifestyles and emergence of pathogens.</title>
        <authorList>
            <person name="Haridas S."/>
            <person name="Albert R."/>
            <person name="Binder M."/>
            <person name="Bloem J."/>
            <person name="Labutti K."/>
            <person name="Salamov A."/>
            <person name="Andreopoulos B."/>
            <person name="Baker S."/>
            <person name="Barry K."/>
            <person name="Bills G."/>
            <person name="Bluhm B."/>
            <person name="Cannon C."/>
            <person name="Castanera R."/>
            <person name="Culley D."/>
            <person name="Daum C."/>
            <person name="Ezra D."/>
            <person name="Gonzalez J."/>
            <person name="Henrissat B."/>
            <person name="Kuo A."/>
            <person name="Liang C."/>
            <person name="Lipzen A."/>
            <person name="Lutzoni F."/>
            <person name="Magnuson J."/>
            <person name="Mondo S."/>
            <person name="Nolan M."/>
            <person name="Ohm R."/>
            <person name="Pangilinan J."/>
            <person name="Park H.-J."/>
            <person name="Ramirez L."/>
            <person name="Alfaro M."/>
            <person name="Sun H."/>
            <person name="Tritt A."/>
            <person name="Yoshinaga Y."/>
            <person name="Zwiers L.-H."/>
            <person name="Turgeon B."/>
            <person name="Goodwin S."/>
            <person name="Spatafora J."/>
            <person name="Crous P."/>
            <person name="Grigoriev I."/>
        </authorList>
    </citation>
    <scope>NUCLEOTIDE SEQUENCE</scope>
    <source>
        <strain evidence="2">CBS 627.86</strain>
    </source>
</reference>
<dbReference type="AlphaFoldDB" id="A0A6A5YH52"/>
<sequence>MHDARSTRHGLEHRAFTIRPALFHELPLIAKLLTKAFWNDALFGDIIHPYRREFPEDNELYWLRRARVNWWDWSLIYLVSVVTDKGGEEVITGVALWARIGDEARRTNMKLGSRDPRRLLKPLTQAKTNAEARTWPNRAASAEHEDIIERSYHYLDDMWTGKRAESWYLESLAVDPNFHKQGQGRALVRWGFEQAEKEGVCVSVISGDGKEDFYKRCGFEVQDGWSGMGEGNPLAIAPGGLMFWKDVKIDEVASKND</sequence>
<dbReference type="EMBL" id="ML977361">
    <property type="protein sequence ID" value="KAF2106569.1"/>
    <property type="molecule type" value="Genomic_DNA"/>
</dbReference>